<dbReference type="PANTHER" id="PTHR43649:SF31">
    <property type="entry name" value="SN-GLYCEROL-3-PHOSPHATE-BINDING PERIPLASMIC PROTEIN UGPB"/>
    <property type="match status" value="1"/>
</dbReference>
<keyword evidence="3" id="KW-0813">Transport</keyword>
<dbReference type="Proteomes" id="UP000836597">
    <property type="component" value="Chromosome"/>
</dbReference>
<dbReference type="AlphaFoldDB" id="A0A8S0XVX2"/>
<dbReference type="InterPro" id="IPR050490">
    <property type="entry name" value="Bact_solute-bd_prot1"/>
</dbReference>
<dbReference type="KEGG" id="aacx:DEACI_1310"/>
<dbReference type="InterPro" id="IPR006059">
    <property type="entry name" value="SBP"/>
</dbReference>
<evidence type="ECO:0000256" key="4">
    <source>
        <dbReference type="ARBA" id="ARBA00022729"/>
    </source>
</evidence>
<comment type="subcellular location">
    <subcellularLocation>
        <location evidence="1">Cell envelope</location>
    </subcellularLocation>
</comment>
<evidence type="ECO:0000313" key="5">
    <source>
        <dbReference type="EMBL" id="CAA7600657.1"/>
    </source>
</evidence>
<evidence type="ECO:0000256" key="2">
    <source>
        <dbReference type="ARBA" id="ARBA00008520"/>
    </source>
</evidence>
<keyword evidence="4" id="KW-0732">Signal</keyword>
<evidence type="ECO:0000313" key="6">
    <source>
        <dbReference type="EMBL" id="CEJ09438.1"/>
    </source>
</evidence>
<dbReference type="SUPFAM" id="SSF53850">
    <property type="entry name" value="Periplasmic binding protein-like II"/>
    <property type="match status" value="1"/>
</dbReference>
<dbReference type="Pfam" id="PF13416">
    <property type="entry name" value="SBP_bac_8"/>
    <property type="match status" value="1"/>
</dbReference>
<protein>
    <submittedName>
        <fullName evidence="5">Bacterial extracellular solute-binding protein</fullName>
    </submittedName>
    <submittedName>
        <fullName evidence="6">Sn-glycerol-3-phosphate-binding periplasmic protein UgpB</fullName>
    </submittedName>
</protein>
<dbReference type="EMBL" id="LR746496">
    <property type="protein sequence ID" value="CAA7600657.1"/>
    <property type="molecule type" value="Genomic_DNA"/>
</dbReference>
<proteinExistence type="inferred from homology"/>
<evidence type="ECO:0000256" key="1">
    <source>
        <dbReference type="ARBA" id="ARBA00004196"/>
    </source>
</evidence>
<sequence>MKKRQTLKILSVLLVLGLLLVTGCGTGTTKSGQTAGGPITVTFWHSMGGVPAKTLTSLIDKFNATHKDIQVKLVYQGSYDDAFNKLKASPDQGPDLFQVYDIGTRYMIDAGLATPMQNFIDQSKFDLSQFEPHVLHYYQVGGKLYSMPFNTSVPVLYYNKTMFKAAGLDPNKPPLTFAEVEKDAKALTATSGGKKVYGFSQAIYGWFFEQYLARDGALYVNNGNGRDKAATESLVNSPAGVQILTWWKKMIDDGVATNLGRQTSATQAAFGAQQIAMTIDSCGILPNLTTAAAGKFQIGIAPLPRGNDATDSGPIIGGGSLWILKNKPKAEQEAAWKVVQWLTQPAQMAAWTVGTGYLPINKAAVNEQTYKDFLAKYPSYQVALDQLHNTPENRVTEGGRIGVFTSARATVENAIEQVVLNKATPQAALDAAAKKITSAIQEYNQTMGIK</sequence>
<dbReference type="PROSITE" id="PS51257">
    <property type="entry name" value="PROKAR_LIPOPROTEIN"/>
    <property type="match status" value="1"/>
</dbReference>
<dbReference type="GO" id="GO:0030313">
    <property type="term" value="C:cell envelope"/>
    <property type="evidence" value="ECO:0007669"/>
    <property type="project" value="UniProtKB-SubCell"/>
</dbReference>
<dbReference type="PANTHER" id="PTHR43649">
    <property type="entry name" value="ARABINOSE-BINDING PROTEIN-RELATED"/>
    <property type="match status" value="1"/>
</dbReference>
<evidence type="ECO:0000313" key="7">
    <source>
        <dbReference type="Proteomes" id="UP001071230"/>
    </source>
</evidence>
<reference evidence="6" key="1">
    <citation type="submission" date="2014-11" db="EMBL/GenBank/DDBJ databases">
        <authorList>
            <person name="Hornung B.V."/>
        </authorList>
    </citation>
    <scope>NUCLEOTIDE SEQUENCE</scope>
    <source>
        <strain evidence="6">INE</strain>
    </source>
</reference>
<dbReference type="Gene3D" id="3.40.190.10">
    <property type="entry name" value="Periplasmic binding protein-like II"/>
    <property type="match status" value="2"/>
</dbReference>
<dbReference type="Proteomes" id="UP001071230">
    <property type="component" value="Unassembled WGS sequence"/>
</dbReference>
<keyword evidence="7" id="KW-1185">Reference proteome</keyword>
<accession>A0A8S0XVX2</accession>
<organism evidence="5">
    <name type="scientific">Acididesulfobacillus acetoxydans</name>
    <dbReference type="NCBI Taxonomy" id="1561005"/>
    <lineage>
        <taxon>Bacteria</taxon>
        <taxon>Bacillati</taxon>
        <taxon>Bacillota</taxon>
        <taxon>Clostridia</taxon>
        <taxon>Eubacteriales</taxon>
        <taxon>Peptococcaceae</taxon>
        <taxon>Acididesulfobacillus</taxon>
    </lineage>
</organism>
<evidence type="ECO:0000256" key="3">
    <source>
        <dbReference type="ARBA" id="ARBA00022448"/>
    </source>
</evidence>
<gene>
    <name evidence="5" type="ORF">DEACI_1310</name>
    <name evidence="6" type="ORF">DEACI_3922</name>
</gene>
<comment type="similarity">
    <text evidence="2">Belongs to the bacterial solute-binding protein 1 family.</text>
</comment>
<name>A0A8S0XVX2_9FIRM</name>
<reference evidence="5" key="2">
    <citation type="submission" date="2020-01" db="EMBL/GenBank/DDBJ databases">
        <authorList>
            <person name="Hornung B."/>
        </authorList>
    </citation>
    <scope>NUCLEOTIDE SEQUENCE</scope>
    <source>
        <strain evidence="5">PacBioINE</strain>
    </source>
</reference>
<dbReference type="CDD" id="cd14748">
    <property type="entry name" value="PBP2_UgpB"/>
    <property type="match status" value="1"/>
</dbReference>
<dbReference type="RefSeq" id="WP_240984299.1">
    <property type="nucleotide sequence ID" value="NZ_CDGJ01000132.1"/>
</dbReference>
<dbReference type="EMBL" id="CDGJ01000132">
    <property type="protein sequence ID" value="CEJ09438.1"/>
    <property type="molecule type" value="Genomic_DNA"/>
</dbReference>